<name>A0ABD6EC86_9BILA</name>
<evidence type="ECO:0000313" key="2">
    <source>
        <dbReference type="Proteomes" id="UP001608902"/>
    </source>
</evidence>
<dbReference type="EMBL" id="JBGFUD010001105">
    <property type="protein sequence ID" value="MFH4975759.1"/>
    <property type="molecule type" value="Genomic_DNA"/>
</dbReference>
<protein>
    <submittedName>
        <fullName evidence="1">Uncharacterized protein</fullName>
    </submittedName>
</protein>
<comment type="caution">
    <text evidence="1">The sequence shown here is derived from an EMBL/GenBank/DDBJ whole genome shotgun (WGS) entry which is preliminary data.</text>
</comment>
<proteinExistence type="predicted"/>
<sequence length="115" mass="13441">MCYVTPFQILPFFSRKQLRCVRFGHPCFDEYEQMRDSEIMKLSSGVIVGPHRCPHRLWQRLSKFDLQMRAGPCSLTFASALLDVQRITGLVHPTLVAQYVYLYFLHPSSIPFLFL</sequence>
<keyword evidence="2" id="KW-1185">Reference proteome</keyword>
<gene>
    <name evidence="1" type="ORF">AB6A40_002468</name>
</gene>
<dbReference type="AlphaFoldDB" id="A0ABD6EC86"/>
<accession>A0ABD6EC86</accession>
<reference evidence="1 2" key="1">
    <citation type="submission" date="2024-08" db="EMBL/GenBank/DDBJ databases">
        <title>Gnathostoma spinigerum genome.</title>
        <authorList>
            <person name="Gonzalez-Bertolin B."/>
            <person name="Monzon S."/>
            <person name="Zaballos A."/>
            <person name="Jimenez P."/>
            <person name="Dekumyoy P."/>
            <person name="Varona S."/>
            <person name="Cuesta I."/>
            <person name="Sumanam S."/>
            <person name="Adisakwattana P."/>
            <person name="Gasser R.B."/>
            <person name="Hernandez-Gonzalez A."/>
            <person name="Young N.D."/>
            <person name="Perteguer M.J."/>
        </authorList>
    </citation>
    <scope>NUCLEOTIDE SEQUENCE [LARGE SCALE GENOMIC DNA]</scope>
    <source>
        <strain evidence="1">AL3</strain>
        <tissue evidence="1">Liver</tissue>
    </source>
</reference>
<evidence type="ECO:0000313" key="1">
    <source>
        <dbReference type="EMBL" id="MFH4975759.1"/>
    </source>
</evidence>
<organism evidence="1 2">
    <name type="scientific">Gnathostoma spinigerum</name>
    <dbReference type="NCBI Taxonomy" id="75299"/>
    <lineage>
        <taxon>Eukaryota</taxon>
        <taxon>Metazoa</taxon>
        <taxon>Ecdysozoa</taxon>
        <taxon>Nematoda</taxon>
        <taxon>Chromadorea</taxon>
        <taxon>Rhabditida</taxon>
        <taxon>Spirurina</taxon>
        <taxon>Gnathostomatomorpha</taxon>
        <taxon>Gnathostomatoidea</taxon>
        <taxon>Gnathostomatidae</taxon>
        <taxon>Gnathostoma</taxon>
    </lineage>
</organism>
<dbReference type="Proteomes" id="UP001608902">
    <property type="component" value="Unassembled WGS sequence"/>
</dbReference>